<proteinExistence type="predicted"/>
<keyword evidence="2 6" id="KW-0812">Transmembrane</keyword>
<dbReference type="Proteomes" id="UP000308271">
    <property type="component" value="Unassembled WGS sequence"/>
</dbReference>
<dbReference type="EMBL" id="VDCH01000015">
    <property type="protein sequence ID" value="TNJ38672.1"/>
    <property type="molecule type" value="Genomic_DNA"/>
</dbReference>
<dbReference type="GO" id="GO:0017004">
    <property type="term" value="P:cytochrome complex assembly"/>
    <property type="evidence" value="ECO:0007669"/>
    <property type="project" value="UniProtKB-KW"/>
</dbReference>
<keyword evidence="3" id="KW-0201">Cytochrome c-type biogenesis</keyword>
<evidence type="ECO:0000259" key="7">
    <source>
        <dbReference type="Pfam" id="PF05140"/>
    </source>
</evidence>
<dbReference type="AlphaFoldDB" id="A0A5C4S616"/>
<dbReference type="InterPro" id="IPR023494">
    <property type="entry name" value="Cyt_c_bgen_Ccs1/CcsB/ResB"/>
</dbReference>
<evidence type="ECO:0000256" key="1">
    <source>
        <dbReference type="ARBA" id="ARBA00004141"/>
    </source>
</evidence>
<evidence type="ECO:0000256" key="4">
    <source>
        <dbReference type="ARBA" id="ARBA00022989"/>
    </source>
</evidence>
<evidence type="ECO:0000256" key="5">
    <source>
        <dbReference type="ARBA" id="ARBA00023136"/>
    </source>
</evidence>
<evidence type="ECO:0000256" key="3">
    <source>
        <dbReference type="ARBA" id="ARBA00022748"/>
    </source>
</evidence>
<dbReference type="PANTHER" id="PTHR31566">
    <property type="entry name" value="CYTOCHROME C BIOGENESIS PROTEIN CCS1, CHLOROPLASTIC"/>
    <property type="match status" value="1"/>
</dbReference>
<dbReference type="OrthoDB" id="596762at2"/>
<keyword evidence="4 6" id="KW-1133">Transmembrane helix</keyword>
<dbReference type="Pfam" id="PF05140">
    <property type="entry name" value="ResB"/>
    <property type="match status" value="1"/>
</dbReference>
<feature type="transmembrane region" description="Helical" evidence="6">
    <location>
        <begin position="385"/>
        <end position="405"/>
    </location>
</feature>
<feature type="transmembrane region" description="Helical" evidence="6">
    <location>
        <begin position="76"/>
        <end position="101"/>
    </location>
</feature>
<accession>A0A5C4S616</accession>
<reference evidence="8 9" key="1">
    <citation type="submission" date="2019-05" db="EMBL/GenBank/DDBJ databases">
        <title>Draft Whole-Genome sequence of the green sulfur bacterium Chlorobaculum thiosulfatiphilum DSM 249.</title>
        <authorList>
            <person name="Meyer T.E."/>
            <person name="Kyndt J.A."/>
        </authorList>
    </citation>
    <scope>NUCLEOTIDE SEQUENCE [LARGE SCALE GENOMIC DNA]</scope>
    <source>
        <strain evidence="8 9">DSM 249</strain>
    </source>
</reference>
<comment type="subcellular location">
    <subcellularLocation>
        <location evidence="1">Membrane</location>
        <topology evidence="1">Multi-pass membrane protein</topology>
    </subcellularLocation>
</comment>
<gene>
    <name evidence="8" type="ORF">FGF66_07970</name>
</gene>
<evidence type="ECO:0000313" key="8">
    <source>
        <dbReference type="EMBL" id="TNJ38672.1"/>
    </source>
</evidence>
<dbReference type="RefSeq" id="WP_139457129.1">
    <property type="nucleotide sequence ID" value="NZ_VDCH01000015.1"/>
</dbReference>
<feature type="transmembrane region" description="Helical" evidence="6">
    <location>
        <begin position="48"/>
        <end position="69"/>
    </location>
</feature>
<organism evidence="8 9">
    <name type="scientific">Chlorobaculum thiosulfatiphilum</name>
    <name type="common">Chlorobium limicola f.sp. thiosulfatophilum</name>
    <dbReference type="NCBI Taxonomy" id="115852"/>
    <lineage>
        <taxon>Bacteria</taxon>
        <taxon>Pseudomonadati</taxon>
        <taxon>Chlorobiota</taxon>
        <taxon>Chlorobiia</taxon>
        <taxon>Chlorobiales</taxon>
        <taxon>Chlorobiaceae</taxon>
        <taxon>Chlorobaculum</taxon>
    </lineage>
</organism>
<evidence type="ECO:0000313" key="9">
    <source>
        <dbReference type="Proteomes" id="UP000308271"/>
    </source>
</evidence>
<evidence type="ECO:0000256" key="2">
    <source>
        <dbReference type="ARBA" id="ARBA00022692"/>
    </source>
</evidence>
<dbReference type="GO" id="GO:0016020">
    <property type="term" value="C:membrane"/>
    <property type="evidence" value="ECO:0007669"/>
    <property type="project" value="UniProtKB-SubCell"/>
</dbReference>
<dbReference type="InterPro" id="IPR007816">
    <property type="entry name" value="ResB-like_domain"/>
</dbReference>
<feature type="domain" description="ResB-like" evidence="7">
    <location>
        <begin position="323"/>
        <end position="368"/>
    </location>
</feature>
<dbReference type="PANTHER" id="PTHR31566:SF5">
    <property type="entry name" value="RESB-LIKE DOMAIN-CONTAINING PROTEIN"/>
    <property type="match status" value="1"/>
</dbReference>
<keyword evidence="9" id="KW-1185">Reference proteome</keyword>
<sequence>MSGSKNSVIAGSAPTGFMEAALFTLVAILAGLGIELLSSGAGIDIPGWPFNLVFLLLFGGLILVVGLMFREHPLVAWLGGIPLGLSLIVGLALLSLVGGVLPQNKFPPGSMVAMLRLNGMFSSWPFALVTLLFLFNLGLALVWKTIPFKVANLQFMLFHGGFWIALSCGLLGATQLERLVVPLYEGKASDVAYNRESEKAIHLPFSIYLKDFQIEQYAPKFALYDPEHDRLVEPKSKLVPEIGKGVKVEWTGIGSVTVLDYLPSAMPGANGVPVAVDGKKGVAFARVRIDENGKVSDHWISSGGPQLKPLFVPMGNYFIVMADGAPKAFRSDVTLIGAGGERKTETLEVNKPVDFYGWKLYQSGYDESAGRWSTLSLVEAVRDPWLPAVYVGFFMIMAGNVLFFWKGVKKMEAA</sequence>
<comment type="caution">
    <text evidence="8">The sequence shown here is derived from an EMBL/GenBank/DDBJ whole genome shotgun (WGS) entry which is preliminary data.</text>
</comment>
<keyword evidence="5 6" id="KW-0472">Membrane</keyword>
<protein>
    <submittedName>
        <fullName evidence="8">Cytochrome c biogenesis protein ResB</fullName>
    </submittedName>
</protein>
<feature type="transmembrane region" description="Helical" evidence="6">
    <location>
        <begin position="20"/>
        <end position="42"/>
    </location>
</feature>
<feature type="transmembrane region" description="Helical" evidence="6">
    <location>
        <begin position="155"/>
        <end position="173"/>
    </location>
</feature>
<name>A0A5C4S616_CHLTI</name>
<feature type="transmembrane region" description="Helical" evidence="6">
    <location>
        <begin position="121"/>
        <end position="143"/>
    </location>
</feature>
<evidence type="ECO:0000256" key="6">
    <source>
        <dbReference type="SAM" id="Phobius"/>
    </source>
</evidence>